<evidence type="ECO:0000313" key="2">
    <source>
        <dbReference type="EMBL" id="PNW82328.1"/>
    </source>
</evidence>
<feature type="compositionally biased region" description="Low complexity" evidence="1">
    <location>
        <begin position="1"/>
        <end position="17"/>
    </location>
</feature>
<dbReference type="PaxDb" id="3055-EDO99653"/>
<dbReference type="OrthoDB" id="554472at2759"/>
<feature type="region of interest" description="Disordered" evidence="1">
    <location>
        <begin position="1"/>
        <end position="25"/>
    </location>
</feature>
<keyword evidence="3" id="KW-1185">Reference proteome</keyword>
<organism evidence="2 3">
    <name type="scientific">Chlamydomonas reinhardtii</name>
    <name type="common">Chlamydomonas smithii</name>
    <dbReference type="NCBI Taxonomy" id="3055"/>
    <lineage>
        <taxon>Eukaryota</taxon>
        <taxon>Viridiplantae</taxon>
        <taxon>Chlorophyta</taxon>
        <taxon>core chlorophytes</taxon>
        <taxon>Chlorophyceae</taxon>
        <taxon>CS clade</taxon>
        <taxon>Chlamydomonadales</taxon>
        <taxon>Chlamydomonadaceae</taxon>
        <taxon>Chlamydomonas</taxon>
    </lineage>
</organism>
<protein>
    <submittedName>
        <fullName evidence="2">Uncharacterized protein</fullName>
    </submittedName>
</protein>
<gene>
    <name evidence="2" type="ORF">CHLRE_06g278217v5</name>
</gene>
<dbReference type="GeneID" id="5723549"/>
<dbReference type="EMBL" id="CM008967">
    <property type="protein sequence ID" value="PNW82328.1"/>
    <property type="molecule type" value="Genomic_DNA"/>
</dbReference>
<name>A0A2K3DP92_CHLRE</name>
<accession>A0A2K3DP92</accession>
<evidence type="ECO:0000313" key="3">
    <source>
        <dbReference type="Proteomes" id="UP000006906"/>
    </source>
</evidence>
<reference evidence="2 3" key="1">
    <citation type="journal article" date="2007" name="Science">
        <title>The Chlamydomonas genome reveals the evolution of key animal and plant functions.</title>
        <authorList>
            <person name="Merchant S.S."/>
            <person name="Prochnik S.E."/>
            <person name="Vallon O."/>
            <person name="Harris E.H."/>
            <person name="Karpowicz S.J."/>
            <person name="Witman G.B."/>
            <person name="Terry A."/>
            <person name="Salamov A."/>
            <person name="Fritz-Laylin L.K."/>
            <person name="Marechal-Drouard L."/>
            <person name="Marshall W.F."/>
            <person name="Qu L.H."/>
            <person name="Nelson D.R."/>
            <person name="Sanderfoot A.A."/>
            <person name="Spalding M.H."/>
            <person name="Kapitonov V.V."/>
            <person name="Ren Q."/>
            <person name="Ferris P."/>
            <person name="Lindquist E."/>
            <person name="Shapiro H."/>
            <person name="Lucas S.M."/>
            <person name="Grimwood J."/>
            <person name="Schmutz J."/>
            <person name="Cardol P."/>
            <person name="Cerutti H."/>
            <person name="Chanfreau G."/>
            <person name="Chen C.L."/>
            <person name="Cognat V."/>
            <person name="Croft M.T."/>
            <person name="Dent R."/>
            <person name="Dutcher S."/>
            <person name="Fernandez E."/>
            <person name="Fukuzawa H."/>
            <person name="Gonzalez-Ballester D."/>
            <person name="Gonzalez-Halphen D."/>
            <person name="Hallmann A."/>
            <person name="Hanikenne M."/>
            <person name="Hippler M."/>
            <person name="Inwood W."/>
            <person name="Jabbari K."/>
            <person name="Kalanon M."/>
            <person name="Kuras R."/>
            <person name="Lefebvre P.A."/>
            <person name="Lemaire S.D."/>
            <person name="Lobanov A.V."/>
            <person name="Lohr M."/>
            <person name="Manuell A."/>
            <person name="Meier I."/>
            <person name="Mets L."/>
            <person name="Mittag M."/>
            <person name="Mittelmeier T."/>
            <person name="Moroney J.V."/>
            <person name="Moseley J."/>
            <person name="Napoli C."/>
            <person name="Nedelcu A.M."/>
            <person name="Niyogi K."/>
            <person name="Novoselov S.V."/>
            <person name="Paulsen I.T."/>
            <person name="Pazour G."/>
            <person name="Purton S."/>
            <person name="Ral J.P."/>
            <person name="Riano-Pachon D.M."/>
            <person name="Riekhof W."/>
            <person name="Rymarquis L."/>
            <person name="Schroda M."/>
            <person name="Stern D."/>
            <person name="Umen J."/>
            <person name="Willows R."/>
            <person name="Wilson N."/>
            <person name="Zimmer S.L."/>
            <person name="Allmer J."/>
            <person name="Balk J."/>
            <person name="Bisova K."/>
            <person name="Chen C.J."/>
            <person name="Elias M."/>
            <person name="Gendler K."/>
            <person name="Hauser C."/>
            <person name="Lamb M.R."/>
            <person name="Ledford H."/>
            <person name="Long J.C."/>
            <person name="Minagawa J."/>
            <person name="Page M.D."/>
            <person name="Pan J."/>
            <person name="Pootakham W."/>
            <person name="Roje S."/>
            <person name="Rose A."/>
            <person name="Stahlberg E."/>
            <person name="Terauchi A.M."/>
            <person name="Yang P."/>
            <person name="Ball S."/>
            <person name="Bowler C."/>
            <person name="Dieckmann C.L."/>
            <person name="Gladyshev V.N."/>
            <person name="Green P."/>
            <person name="Jorgensen R."/>
            <person name="Mayfield S."/>
            <person name="Mueller-Roeber B."/>
            <person name="Rajamani S."/>
            <person name="Sayre R.T."/>
            <person name="Brokstein P."/>
            <person name="Dubchak I."/>
            <person name="Goodstein D."/>
            <person name="Hornick L."/>
            <person name="Huang Y.W."/>
            <person name="Jhaveri J."/>
            <person name="Luo Y."/>
            <person name="Martinez D."/>
            <person name="Ngau W.C."/>
            <person name="Otillar B."/>
            <person name="Poliakov A."/>
            <person name="Porter A."/>
            <person name="Szajkowski L."/>
            <person name="Werner G."/>
            <person name="Zhou K."/>
            <person name="Grigoriev I.V."/>
            <person name="Rokhsar D.S."/>
            <person name="Grossman A.R."/>
        </authorList>
    </citation>
    <scope>NUCLEOTIDE SEQUENCE [LARGE SCALE GENOMIC DNA]</scope>
    <source>
        <strain evidence="3">CC-503</strain>
    </source>
</reference>
<evidence type="ECO:0000256" key="1">
    <source>
        <dbReference type="SAM" id="MobiDB-lite"/>
    </source>
</evidence>
<dbReference type="RefSeq" id="XP_001698068.2">
    <property type="nucleotide sequence ID" value="XM_001698016.3"/>
</dbReference>
<sequence>MSSASGASAGLVAPGAGPITSKADDGERSRYCAQLHVLRAVGASVPNADLGDAVCIVHQANLRPPRYPEGEVVLGAKSGALSADVGPVNAKFDELSGNVGAVKAKLDELSVMMVGIKAGQNNVVHRNMNGNSRMAEHNLQPLKAEEGEHVGEYPTQPNLFPAMLGALFSLNNPQLDKLEEFYNCKFKGTSMAARQSAFTAFIGALSARP</sequence>
<proteinExistence type="predicted"/>
<dbReference type="ExpressionAtlas" id="A0A2K3DP92">
    <property type="expression patterns" value="baseline"/>
</dbReference>
<dbReference type="InParanoid" id="A0A2K3DP92"/>
<dbReference type="AlphaFoldDB" id="A0A2K3DP92"/>
<dbReference type="Proteomes" id="UP000006906">
    <property type="component" value="Chromosome 6"/>
</dbReference>
<dbReference type="KEGG" id="cre:CHLRE_06g278217v5"/>
<dbReference type="Gramene" id="PNW82328">
    <property type="protein sequence ID" value="PNW82328"/>
    <property type="gene ID" value="CHLRE_06g278217v5"/>
</dbReference>